<feature type="transmembrane region" description="Helical" evidence="1">
    <location>
        <begin position="6"/>
        <end position="27"/>
    </location>
</feature>
<evidence type="ECO:0000313" key="3">
    <source>
        <dbReference type="Proteomes" id="UP000188268"/>
    </source>
</evidence>
<protein>
    <submittedName>
        <fullName evidence="2">Uncharacterized protein</fullName>
    </submittedName>
</protein>
<keyword evidence="1" id="KW-1133">Transmembrane helix</keyword>
<accession>A0A1R3J7K4</accession>
<dbReference type="EMBL" id="AWWV01008406">
    <property type="protein sequence ID" value="OMO90787.1"/>
    <property type="molecule type" value="Genomic_DNA"/>
</dbReference>
<keyword evidence="1" id="KW-0472">Membrane</keyword>
<proteinExistence type="predicted"/>
<evidence type="ECO:0000313" key="2">
    <source>
        <dbReference type="EMBL" id="OMO90787.1"/>
    </source>
</evidence>
<dbReference type="Gramene" id="OMO90787">
    <property type="protein sequence ID" value="OMO90787"/>
    <property type="gene ID" value="CCACVL1_07292"/>
</dbReference>
<keyword evidence="1" id="KW-0812">Transmembrane</keyword>
<comment type="caution">
    <text evidence="2">The sequence shown here is derived from an EMBL/GenBank/DDBJ whole genome shotgun (WGS) entry which is preliminary data.</text>
</comment>
<dbReference type="Proteomes" id="UP000188268">
    <property type="component" value="Unassembled WGS sequence"/>
</dbReference>
<keyword evidence="3" id="KW-1185">Reference proteome</keyword>
<name>A0A1R3J7K4_COCAP</name>
<gene>
    <name evidence="2" type="ORF">CCACVL1_07292</name>
</gene>
<evidence type="ECO:0000256" key="1">
    <source>
        <dbReference type="SAM" id="Phobius"/>
    </source>
</evidence>
<dbReference type="AlphaFoldDB" id="A0A1R3J7K4"/>
<organism evidence="2 3">
    <name type="scientific">Corchorus capsularis</name>
    <name type="common">Jute</name>
    <dbReference type="NCBI Taxonomy" id="210143"/>
    <lineage>
        <taxon>Eukaryota</taxon>
        <taxon>Viridiplantae</taxon>
        <taxon>Streptophyta</taxon>
        <taxon>Embryophyta</taxon>
        <taxon>Tracheophyta</taxon>
        <taxon>Spermatophyta</taxon>
        <taxon>Magnoliopsida</taxon>
        <taxon>eudicotyledons</taxon>
        <taxon>Gunneridae</taxon>
        <taxon>Pentapetalae</taxon>
        <taxon>rosids</taxon>
        <taxon>malvids</taxon>
        <taxon>Malvales</taxon>
        <taxon>Malvaceae</taxon>
        <taxon>Grewioideae</taxon>
        <taxon>Apeibeae</taxon>
        <taxon>Corchorus</taxon>
    </lineage>
</organism>
<reference evidence="2 3" key="1">
    <citation type="submission" date="2013-09" db="EMBL/GenBank/DDBJ databases">
        <title>Corchorus capsularis genome sequencing.</title>
        <authorList>
            <person name="Alam M."/>
            <person name="Haque M.S."/>
            <person name="Islam M.S."/>
            <person name="Emdad E.M."/>
            <person name="Islam M.M."/>
            <person name="Ahmed B."/>
            <person name="Halim A."/>
            <person name="Hossen Q.M.M."/>
            <person name="Hossain M.Z."/>
            <person name="Ahmed R."/>
            <person name="Khan M.M."/>
            <person name="Islam R."/>
            <person name="Rashid M.M."/>
            <person name="Khan S.A."/>
            <person name="Rahman M.S."/>
            <person name="Alam M."/>
        </authorList>
    </citation>
    <scope>NUCLEOTIDE SEQUENCE [LARGE SCALE GENOMIC DNA]</scope>
    <source>
        <strain evidence="3">cv. CVL-1</strain>
        <tissue evidence="2">Whole seedling</tissue>
    </source>
</reference>
<sequence>MELNSALSGLIVACMVFDDVCAVWCAIRQERRGWKVDGRC</sequence>